<protein>
    <submittedName>
        <fullName evidence="9">Biopolymer transporter ExbD</fullName>
    </submittedName>
</protein>
<dbReference type="InterPro" id="IPR003400">
    <property type="entry name" value="ExbD"/>
</dbReference>
<dbReference type="GO" id="GO:0015031">
    <property type="term" value="P:protein transport"/>
    <property type="evidence" value="ECO:0007669"/>
    <property type="project" value="UniProtKB-KW"/>
</dbReference>
<dbReference type="AlphaFoldDB" id="A0A563D761"/>
<evidence type="ECO:0000256" key="1">
    <source>
        <dbReference type="ARBA" id="ARBA00004162"/>
    </source>
</evidence>
<evidence type="ECO:0000313" key="9">
    <source>
        <dbReference type="EMBL" id="TWP26046.1"/>
    </source>
</evidence>
<reference evidence="9 10" key="1">
    <citation type="submission" date="2019-02" db="EMBL/GenBank/DDBJ databases">
        <title>Apibacter muscae sp. nov.: a novel member of the house fly microbiota.</title>
        <authorList>
            <person name="Park R."/>
        </authorList>
    </citation>
    <scope>NUCLEOTIDE SEQUENCE [LARGE SCALE GENOMIC DNA]</scope>
    <source>
        <strain evidence="9 10">AL1</strain>
    </source>
</reference>
<dbReference type="OrthoDB" id="9793581at2"/>
<name>A0A563D761_9FLAO</name>
<feature type="coiled-coil region" evidence="8">
    <location>
        <begin position="156"/>
        <end position="191"/>
    </location>
</feature>
<proteinExistence type="inferred from homology"/>
<dbReference type="Proteomes" id="UP000319499">
    <property type="component" value="Unassembled WGS sequence"/>
</dbReference>
<keyword evidence="7" id="KW-0813">Transport</keyword>
<organism evidence="9 10">
    <name type="scientific">Apibacter muscae</name>
    <dbReference type="NCBI Taxonomy" id="2509004"/>
    <lineage>
        <taxon>Bacteria</taxon>
        <taxon>Pseudomonadati</taxon>
        <taxon>Bacteroidota</taxon>
        <taxon>Flavobacteriia</taxon>
        <taxon>Flavobacteriales</taxon>
        <taxon>Weeksellaceae</taxon>
        <taxon>Apibacter</taxon>
    </lineage>
</organism>
<evidence type="ECO:0000256" key="5">
    <source>
        <dbReference type="ARBA" id="ARBA00022989"/>
    </source>
</evidence>
<dbReference type="PANTHER" id="PTHR30558">
    <property type="entry name" value="EXBD MEMBRANE COMPONENT OF PMF-DRIVEN MACROMOLECULE IMPORT SYSTEM"/>
    <property type="match status" value="1"/>
</dbReference>
<keyword evidence="4 7" id="KW-0812">Transmembrane</keyword>
<gene>
    <name evidence="9" type="ORF">ETU09_10090</name>
</gene>
<dbReference type="RefSeq" id="WP_146293460.1">
    <property type="nucleotide sequence ID" value="NZ_SELH01000026.1"/>
</dbReference>
<sequence length="206" mass="23942">MARVKPQRQGIHIDMTPMSDLAWLLLTFFILTTEFRPPDILNIDTPSSISSKKMKDIGTMKISIPENGKYYFSMEEEKYRVPLLNAMGEKYNISFNTKEQNEFKKISEFGVPIQQLKQYLSFNDSQREKLEKSGGIPGIPSDSLRPQIVEWVFEARKLAEQNNDSLELEIKGDQNVKYERIKNLLDRLQDRNLNKFKLVTVYNAGK</sequence>
<dbReference type="GO" id="GO:0022857">
    <property type="term" value="F:transmembrane transporter activity"/>
    <property type="evidence" value="ECO:0007669"/>
    <property type="project" value="InterPro"/>
</dbReference>
<comment type="subcellular location">
    <subcellularLocation>
        <location evidence="1">Cell membrane</location>
        <topology evidence="1">Single-pass membrane protein</topology>
    </subcellularLocation>
    <subcellularLocation>
        <location evidence="7">Cell membrane</location>
        <topology evidence="7">Single-pass type II membrane protein</topology>
    </subcellularLocation>
</comment>
<keyword evidence="6" id="KW-0472">Membrane</keyword>
<dbReference type="GO" id="GO:0005886">
    <property type="term" value="C:plasma membrane"/>
    <property type="evidence" value="ECO:0007669"/>
    <property type="project" value="UniProtKB-SubCell"/>
</dbReference>
<keyword evidence="10" id="KW-1185">Reference proteome</keyword>
<comment type="caution">
    <text evidence="9">The sequence shown here is derived from an EMBL/GenBank/DDBJ whole genome shotgun (WGS) entry which is preliminary data.</text>
</comment>
<keyword evidence="7" id="KW-0653">Protein transport</keyword>
<evidence type="ECO:0000313" key="10">
    <source>
        <dbReference type="Proteomes" id="UP000319499"/>
    </source>
</evidence>
<dbReference type="PANTHER" id="PTHR30558:SF3">
    <property type="entry name" value="BIOPOLYMER TRANSPORT PROTEIN EXBD-RELATED"/>
    <property type="match status" value="1"/>
</dbReference>
<accession>A0A563D761</accession>
<comment type="similarity">
    <text evidence="2 7">Belongs to the ExbD/TolR family.</text>
</comment>
<evidence type="ECO:0000256" key="2">
    <source>
        <dbReference type="ARBA" id="ARBA00005811"/>
    </source>
</evidence>
<keyword evidence="5" id="KW-1133">Transmembrane helix</keyword>
<evidence type="ECO:0000256" key="4">
    <source>
        <dbReference type="ARBA" id="ARBA00022692"/>
    </source>
</evidence>
<dbReference type="EMBL" id="SELH01000026">
    <property type="protein sequence ID" value="TWP26046.1"/>
    <property type="molecule type" value="Genomic_DNA"/>
</dbReference>
<evidence type="ECO:0000256" key="7">
    <source>
        <dbReference type="RuleBase" id="RU003879"/>
    </source>
</evidence>
<keyword evidence="8" id="KW-0175">Coiled coil</keyword>
<evidence type="ECO:0000256" key="6">
    <source>
        <dbReference type="ARBA" id="ARBA00023136"/>
    </source>
</evidence>
<dbReference type="Pfam" id="PF02472">
    <property type="entry name" value="ExbD"/>
    <property type="match status" value="1"/>
</dbReference>
<evidence type="ECO:0000256" key="8">
    <source>
        <dbReference type="SAM" id="Coils"/>
    </source>
</evidence>
<keyword evidence="3" id="KW-1003">Cell membrane</keyword>
<evidence type="ECO:0000256" key="3">
    <source>
        <dbReference type="ARBA" id="ARBA00022475"/>
    </source>
</evidence>